<dbReference type="InterPro" id="IPR010982">
    <property type="entry name" value="Lambda_DNA-bd_dom_sf"/>
</dbReference>
<sequence length="161" mass="17346">MPNIAGLLKAEIVRLSNKTVRQHLEPIQNAAARQRREIAALKKQIQGLERELLKLRRAAAAGNDQSAFAATDAEPKSRFVAKGLRSLRARLGLSAEDFGRLIGVSGQSVYNWEQGRVRPRPAQVAAIAALRGIGKREAMARLAALDTDTDGAAQKDGGQDA</sequence>
<dbReference type="CDD" id="cd00093">
    <property type="entry name" value="HTH_XRE"/>
    <property type="match status" value="1"/>
</dbReference>
<keyword evidence="4" id="KW-1185">Reference proteome</keyword>
<dbReference type="GO" id="GO:0003677">
    <property type="term" value="F:DNA binding"/>
    <property type="evidence" value="ECO:0007669"/>
    <property type="project" value="InterPro"/>
</dbReference>
<organism evidence="3 4">
    <name type="scientific">Fontimonas thermophila</name>
    <dbReference type="NCBI Taxonomy" id="1076937"/>
    <lineage>
        <taxon>Bacteria</taxon>
        <taxon>Pseudomonadati</taxon>
        <taxon>Pseudomonadota</taxon>
        <taxon>Gammaproteobacteria</taxon>
        <taxon>Nevskiales</taxon>
        <taxon>Nevskiaceae</taxon>
        <taxon>Fontimonas</taxon>
    </lineage>
</organism>
<proteinExistence type="predicted"/>
<dbReference type="EMBL" id="FOOC01000001">
    <property type="protein sequence ID" value="SFF26445.1"/>
    <property type="molecule type" value="Genomic_DNA"/>
</dbReference>
<dbReference type="AlphaFoldDB" id="A0A1I2H8D2"/>
<dbReference type="OrthoDB" id="5957380at2"/>
<name>A0A1I2H8D2_9GAMM</name>
<evidence type="ECO:0000259" key="2">
    <source>
        <dbReference type="PROSITE" id="PS50943"/>
    </source>
</evidence>
<accession>A0A1I2H8D2</accession>
<feature type="coiled-coil region" evidence="1">
    <location>
        <begin position="24"/>
        <end position="65"/>
    </location>
</feature>
<evidence type="ECO:0000313" key="4">
    <source>
        <dbReference type="Proteomes" id="UP000199771"/>
    </source>
</evidence>
<evidence type="ECO:0000256" key="1">
    <source>
        <dbReference type="SAM" id="Coils"/>
    </source>
</evidence>
<dbReference type="PROSITE" id="PS50943">
    <property type="entry name" value="HTH_CROC1"/>
    <property type="match status" value="1"/>
</dbReference>
<dbReference type="SUPFAM" id="SSF47413">
    <property type="entry name" value="lambda repressor-like DNA-binding domains"/>
    <property type="match status" value="1"/>
</dbReference>
<reference evidence="3 4" key="1">
    <citation type="submission" date="2016-10" db="EMBL/GenBank/DDBJ databases">
        <authorList>
            <person name="de Groot N.N."/>
        </authorList>
    </citation>
    <scope>NUCLEOTIDE SEQUENCE [LARGE SCALE GENOMIC DNA]</scope>
    <source>
        <strain evidence="3 4">DSM 23609</strain>
    </source>
</reference>
<feature type="domain" description="HTH cro/C1-type" evidence="2">
    <location>
        <begin position="84"/>
        <end position="130"/>
    </location>
</feature>
<dbReference type="Proteomes" id="UP000199771">
    <property type="component" value="Unassembled WGS sequence"/>
</dbReference>
<dbReference type="InterPro" id="IPR001387">
    <property type="entry name" value="Cro/C1-type_HTH"/>
</dbReference>
<gene>
    <name evidence="3" type="ORF">SAMN04488120_101266</name>
</gene>
<protein>
    <submittedName>
        <fullName evidence="3">Helix-turn-helix domain-containing protein</fullName>
    </submittedName>
</protein>
<evidence type="ECO:0000313" key="3">
    <source>
        <dbReference type="EMBL" id="SFF26445.1"/>
    </source>
</evidence>
<keyword evidence="1" id="KW-0175">Coiled coil</keyword>
<dbReference type="RefSeq" id="WP_091530468.1">
    <property type="nucleotide sequence ID" value="NZ_FOOC01000001.1"/>
</dbReference>
<dbReference type="Gene3D" id="1.10.260.40">
    <property type="entry name" value="lambda repressor-like DNA-binding domains"/>
    <property type="match status" value="1"/>
</dbReference>
<dbReference type="Pfam" id="PF13560">
    <property type="entry name" value="HTH_31"/>
    <property type="match status" value="1"/>
</dbReference>
<dbReference type="SMART" id="SM00530">
    <property type="entry name" value="HTH_XRE"/>
    <property type="match status" value="1"/>
</dbReference>